<dbReference type="STRING" id="863239.GCA_000213935_00869"/>
<sequence>MRNILHIVRGDLRRIRRNVMTAVVVFGLIIIPLLFSCFNVLASWDPFGRTDQLRIAVASADEGHESDLANLRINLGDQVLSQLSRNDQIDWVVTDEDTAVEGTKSGEYYASIVLPPDFSTSMLTFYLTGTEPTHLALYTNEKKNALSTVITSQGADGVITQINDTFTRIISDVGLGVISSLSDYLDKDDTKAALDRIRDRVAGLGDRLHSVAGTTRSLTALLDSTKPLLTGADDIARAAGADFGNPGTDLGGGSGATADLGSTLKDATGSLETALTATGDSYAAVGDRLGELFDRAGSAGSGTAATFTTLADRVQQQTDALAALRDRVAGATPGGVPALDAAVDRSADLHDRLARTADDITAGTTSAAQSRQRTADALNRARQAVDGAVASYRQDLKPQLSQLGGTLDSLGRSVSGIRDDLDGITAGLSGSPGSVQGALDRARTTTATLADRLDGHAARFADLEKALATAGETGDFSRLAAIVGDDPDALASQLSAPVSVERDPVFPVASFGAGMAPLYTVLALWVGALLTVVLVRTSPPRDREYTRTQAYLGRFGLFALIGLAQSTLAVAGLVVFVQIGAVHPFLLLVSGWVTSVVFMLIVYTLVLSFGSAGKALSVVLLVIQVSGAGGAYPLPLLPGWFQAVSPWLPATYAMDAMRAAIAGMYRGDLWINLGMLLLFAVPALILGLFLRRFLDGYNRSTNAAIEKTKVMS</sequence>
<name>A0A3D4SY17_9CORY</name>
<gene>
    <name evidence="7" type="ORF">DIW82_05095</name>
</gene>
<dbReference type="NCBIfam" id="TIGR03061">
    <property type="entry name" value="pip_yhgE_Nterm"/>
    <property type="match status" value="1"/>
</dbReference>
<dbReference type="RefSeq" id="WP_273051380.1">
    <property type="nucleotide sequence ID" value="NZ_DAITTW010000043.1"/>
</dbReference>
<proteinExistence type="predicted"/>
<evidence type="ECO:0000256" key="1">
    <source>
        <dbReference type="ARBA" id="ARBA00004141"/>
    </source>
</evidence>
<dbReference type="Pfam" id="PF12698">
    <property type="entry name" value="ABC2_membrane_3"/>
    <property type="match status" value="2"/>
</dbReference>
<keyword evidence="2 5" id="KW-0812">Transmembrane</keyword>
<feature type="transmembrane region" description="Helical" evidence="5">
    <location>
        <begin position="21"/>
        <end position="44"/>
    </location>
</feature>
<keyword evidence="3 5" id="KW-1133">Transmembrane helix</keyword>
<evidence type="ECO:0000313" key="8">
    <source>
        <dbReference type="Proteomes" id="UP000261739"/>
    </source>
</evidence>
<evidence type="ECO:0000313" key="7">
    <source>
        <dbReference type="EMBL" id="HCT14176.1"/>
    </source>
</evidence>
<comment type="caution">
    <text evidence="7">The sequence shown here is derived from an EMBL/GenBank/DDBJ whole genome shotgun (WGS) entry which is preliminary data.</text>
</comment>
<dbReference type="GO" id="GO:0140359">
    <property type="term" value="F:ABC-type transporter activity"/>
    <property type="evidence" value="ECO:0007669"/>
    <property type="project" value="InterPro"/>
</dbReference>
<feature type="transmembrane region" description="Helical" evidence="5">
    <location>
        <begin position="585"/>
        <end position="606"/>
    </location>
</feature>
<evidence type="ECO:0000259" key="6">
    <source>
        <dbReference type="Pfam" id="PF12698"/>
    </source>
</evidence>
<feature type="domain" description="ABC-2 type transporter transmembrane" evidence="6">
    <location>
        <begin position="488"/>
        <end position="688"/>
    </location>
</feature>
<dbReference type="PANTHER" id="PTHR43077">
    <property type="entry name" value="TRANSPORT PERMEASE YVFS-RELATED"/>
    <property type="match status" value="1"/>
</dbReference>
<feature type="transmembrane region" description="Helical" evidence="5">
    <location>
        <begin position="516"/>
        <end position="535"/>
    </location>
</feature>
<feature type="transmembrane region" description="Helical" evidence="5">
    <location>
        <begin position="555"/>
        <end position="579"/>
    </location>
</feature>
<dbReference type="InterPro" id="IPR017501">
    <property type="entry name" value="Phage_infect_YhgE_C"/>
</dbReference>
<accession>A0A3D4SY17</accession>
<organism evidence="7 8">
    <name type="scientific">Corynebacterium nuruki</name>
    <dbReference type="NCBI Taxonomy" id="1032851"/>
    <lineage>
        <taxon>Bacteria</taxon>
        <taxon>Bacillati</taxon>
        <taxon>Actinomycetota</taxon>
        <taxon>Actinomycetes</taxon>
        <taxon>Mycobacteriales</taxon>
        <taxon>Corynebacteriaceae</taxon>
        <taxon>Corynebacterium</taxon>
    </lineage>
</organism>
<evidence type="ECO:0000256" key="3">
    <source>
        <dbReference type="ARBA" id="ARBA00022989"/>
    </source>
</evidence>
<dbReference type="InterPro" id="IPR051328">
    <property type="entry name" value="T7SS_ABC-Transporter"/>
</dbReference>
<dbReference type="InterPro" id="IPR017500">
    <property type="entry name" value="Phage_infect_YhgE_N"/>
</dbReference>
<evidence type="ECO:0000256" key="5">
    <source>
        <dbReference type="SAM" id="Phobius"/>
    </source>
</evidence>
<keyword evidence="4 5" id="KW-0472">Membrane</keyword>
<comment type="subcellular location">
    <subcellularLocation>
        <location evidence="1">Membrane</location>
        <topology evidence="1">Multi-pass membrane protein</topology>
    </subcellularLocation>
</comment>
<dbReference type="EMBL" id="DQID01000141">
    <property type="protein sequence ID" value="HCT14176.1"/>
    <property type="molecule type" value="Genomic_DNA"/>
</dbReference>
<evidence type="ECO:0000256" key="2">
    <source>
        <dbReference type="ARBA" id="ARBA00022692"/>
    </source>
</evidence>
<protein>
    <submittedName>
        <fullName evidence="7">YhgE/Pip domain-containing protein</fullName>
    </submittedName>
</protein>
<feature type="transmembrane region" description="Helical" evidence="5">
    <location>
        <begin position="618"/>
        <end position="641"/>
    </location>
</feature>
<dbReference type="AlphaFoldDB" id="A0A3D4SY17"/>
<dbReference type="Proteomes" id="UP000261739">
    <property type="component" value="Unassembled WGS sequence"/>
</dbReference>
<dbReference type="PANTHER" id="PTHR43077:SF10">
    <property type="entry name" value="TRANSPORT PERMEASE PROTEIN"/>
    <property type="match status" value="1"/>
</dbReference>
<evidence type="ECO:0000256" key="4">
    <source>
        <dbReference type="ARBA" id="ARBA00023136"/>
    </source>
</evidence>
<dbReference type="NCBIfam" id="TIGR03062">
    <property type="entry name" value="pip_yhgE_Cterm"/>
    <property type="match status" value="1"/>
</dbReference>
<feature type="domain" description="ABC-2 type transporter transmembrane" evidence="6">
    <location>
        <begin position="26"/>
        <end position="163"/>
    </location>
</feature>
<reference evidence="7 8" key="1">
    <citation type="journal article" date="2018" name="Nat. Biotechnol.">
        <title>A standardized bacterial taxonomy based on genome phylogeny substantially revises the tree of life.</title>
        <authorList>
            <person name="Parks D.H."/>
            <person name="Chuvochina M."/>
            <person name="Waite D.W."/>
            <person name="Rinke C."/>
            <person name="Skarshewski A."/>
            <person name="Chaumeil P.A."/>
            <person name="Hugenholtz P."/>
        </authorList>
    </citation>
    <scope>NUCLEOTIDE SEQUENCE [LARGE SCALE GENOMIC DNA]</scope>
    <source>
        <strain evidence="7">UBA11247</strain>
    </source>
</reference>
<dbReference type="InterPro" id="IPR013525">
    <property type="entry name" value="ABC2_TM"/>
</dbReference>
<dbReference type="GO" id="GO:0016020">
    <property type="term" value="C:membrane"/>
    <property type="evidence" value="ECO:0007669"/>
    <property type="project" value="UniProtKB-SubCell"/>
</dbReference>
<dbReference type="Gene3D" id="3.40.1710.10">
    <property type="entry name" value="abc type-2 transporter like domain"/>
    <property type="match status" value="1"/>
</dbReference>
<feature type="transmembrane region" description="Helical" evidence="5">
    <location>
        <begin position="669"/>
        <end position="690"/>
    </location>
</feature>